<keyword evidence="1" id="KW-0812">Transmembrane</keyword>
<dbReference type="EMBL" id="OU893339">
    <property type="protein sequence ID" value="CAG9795925.1"/>
    <property type="molecule type" value="Genomic_DNA"/>
</dbReference>
<feature type="transmembrane region" description="Helical" evidence="1">
    <location>
        <begin position="100"/>
        <end position="119"/>
    </location>
</feature>
<evidence type="ECO:0000313" key="2">
    <source>
        <dbReference type="EMBL" id="CAG9795925.1"/>
    </source>
</evidence>
<feature type="transmembrane region" description="Helical" evidence="1">
    <location>
        <begin position="139"/>
        <end position="157"/>
    </location>
</feature>
<dbReference type="Proteomes" id="UP001153714">
    <property type="component" value="Chromosome 8"/>
</dbReference>
<accession>A0A9N9RFY3</accession>
<dbReference type="AlphaFoldDB" id="A0A9N9RFY3"/>
<keyword evidence="1" id="KW-1133">Transmembrane helix</keyword>
<protein>
    <submittedName>
        <fullName evidence="2">Uncharacterized protein</fullName>
    </submittedName>
</protein>
<reference evidence="2" key="2">
    <citation type="submission" date="2022-10" db="EMBL/GenBank/DDBJ databases">
        <authorList>
            <consortium name="ENA_rothamsted_submissions"/>
            <consortium name="culmorum"/>
            <person name="King R."/>
        </authorList>
    </citation>
    <scope>NUCLEOTIDE SEQUENCE</scope>
</reference>
<evidence type="ECO:0000256" key="1">
    <source>
        <dbReference type="SAM" id="Phobius"/>
    </source>
</evidence>
<keyword evidence="3" id="KW-1185">Reference proteome</keyword>
<feature type="transmembrane region" description="Helical" evidence="1">
    <location>
        <begin position="55"/>
        <end position="73"/>
    </location>
</feature>
<dbReference type="OrthoDB" id="10265389at2759"/>
<name>A0A9N9RFY3_9NEOP</name>
<evidence type="ECO:0000313" key="3">
    <source>
        <dbReference type="Proteomes" id="UP001153714"/>
    </source>
</evidence>
<keyword evidence="1" id="KW-0472">Membrane</keyword>
<reference evidence="2" key="1">
    <citation type="submission" date="2021-12" db="EMBL/GenBank/DDBJ databases">
        <authorList>
            <person name="King R."/>
        </authorList>
    </citation>
    <scope>NUCLEOTIDE SEQUENCE</scope>
</reference>
<organism evidence="2 3">
    <name type="scientific">Diatraea saccharalis</name>
    <name type="common">sugarcane borer</name>
    <dbReference type="NCBI Taxonomy" id="40085"/>
    <lineage>
        <taxon>Eukaryota</taxon>
        <taxon>Metazoa</taxon>
        <taxon>Ecdysozoa</taxon>
        <taxon>Arthropoda</taxon>
        <taxon>Hexapoda</taxon>
        <taxon>Insecta</taxon>
        <taxon>Pterygota</taxon>
        <taxon>Neoptera</taxon>
        <taxon>Endopterygota</taxon>
        <taxon>Lepidoptera</taxon>
        <taxon>Glossata</taxon>
        <taxon>Ditrysia</taxon>
        <taxon>Pyraloidea</taxon>
        <taxon>Crambidae</taxon>
        <taxon>Crambinae</taxon>
        <taxon>Diatraea</taxon>
    </lineage>
</organism>
<sequence length="213" mass="24355">MLQVSMGDGNHLPSGVRECFDAVCFSRSIACDLHLHILGLFIVVLSPNETFRKRIIQVLFVIGVIVPAWEIYFRDLDGNFLVVGDALRSYMVHVPTFTYMYVRTHTNMPTFLIGMYLGYTIEEYEKIKIHPKVKKIQEYLGVVALSIMLGFILYLVIEAPFSQTFKLIFFGRKPKASLKTNDNTNGVYSNGKSVHVNGKFREELTYTKPIKTE</sequence>
<proteinExistence type="predicted"/>
<gene>
    <name evidence="2" type="ORF">DIATSA_LOCUS13156</name>
</gene>